<dbReference type="EMBL" id="LPWG01000011">
    <property type="protein sequence ID" value="ODR99365.1"/>
    <property type="molecule type" value="Genomic_DNA"/>
</dbReference>
<evidence type="ECO:0000313" key="2">
    <source>
        <dbReference type="Proteomes" id="UP000094501"/>
    </source>
</evidence>
<dbReference type="OrthoDB" id="6057563at2"/>
<name>A0A1E3W0L9_9HYPH</name>
<reference evidence="1 2" key="1">
    <citation type="journal article" date="2016" name="Environ. Microbiol.">
        <title>New Methyloceanibacter diversity from North Sea sediments includes methanotroph containing solely the soluble methane monooxygenase.</title>
        <authorList>
            <person name="Vekeman B."/>
            <person name="Kerckhof F.M."/>
            <person name="Cremers G."/>
            <person name="de Vos P."/>
            <person name="Vandamme P."/>
            <person name="Boon N."/>
            <person name="Op den Camp H.J."/>
            <person name="Heylen K."/>
        </authorList>
    </citation>
    <scope>NUCLEOTIDE SEQUENCE [LARGE SCALE GENOMIC DNA]</scope>
    <source>
        <strain evidence="1 2">R-67174</strain>
    </source>
</reference>
<accession>A0A1E3W0L9</accession>
<evidence type="ECO:0000313" key="1">
    <source>
        <dbReference type="EMBL" id="ODR99365.1"/>
    </source>
</evidence>
<dbReference type="STRING" id="1774968.AUC68_05180"/>
<dbReference type="Proteomes" id="UP000094501">
    <property type="component" value="Unassembled WGS sequence"/>
</dbReference>
<proteinExistence type="predicted"/>
<sequence>MSKIAAFVQVQDKPGIAEVEIEAPATFDHIRHALKGAGVEIDEETALFIDEHEEPLHHGHKEPVGHLRPGSCIHVTHCKKVKVRVHFQDKTIDRAFPPGAKVRAVKQWAVHELKLNHTDAGEHVLQLCGSTKQPPTDTALAELTDGRNCEVCFDLVPEKRVEG</sequence>
<keyword evidence="2" id="KW-1185">Reference proteome</keyword>
<gene>
    <name evidence="1" type="ORF">AUC68_05180</name>
</gene>
<dbReference type="RefSeq" id="WP_069437305.1">
    <property type="nucleotide sequence ID" value="NZ_LPWG01000011.1"/>
</dbReference>
<organism evidence="1 2">
    <name type="scientific">Methyloceanibacter methanicus</name>
    <dbReference type="NCBI Taxonomy" id="1774968"/>
    <lineage>
        <taxon>Bacteria</taxon>
        <taxon>Pseudomonadati</taxon>
        <taxon>Pseudomonadota</taxon>
        <taxon>Alphaproteobacteria</taxon>
        <taxon>Hyphomicrobiales</taxon>
        <taxon>Hyphomicrobiaceae</taxon>
        <taxon>Methyloceanibacter</taxon>
    </lineage>
</organism>
<comment type="caution">
    <text evidence="1">The sequence shown here is derived from an EMBL/GenBank/DDBJ whole genome shotgun (WGS) entry which is preliminary data.</text>
</comment>
<dbReference type="AlphaFoldDB" id="A0A1E3W0L9"/>
<evidence type="ECO:0008006" key="3">
    <source>
        <dbReference type="Google" id="ProtNLM"/>
    </source>
</evidence>
<protein>
    <recommendedName>
        <fullName evidence="3">Ubiquitin-like domain-containing protein</fullName>
    </recommendedName>
</protein>